<reference evidence="1 2" key="1">
    <citation type="journal article" date="2007" name="Nature">
        <title>Evolution of genes and genomes on the Drosophila phylogeny.</title>
        <authorList>
            <consortium name="Drosophila 12 Genomes Consortium"/>
            <person name="Clark A.G."/>
            <person name="Eisen M.B."/>
            <person name="Smith D.R."/>
            <person name="Bergman C.M."/>
            <person name="Oliver B."/>
            <person name="Markow T.A."/>
            <person name="Kaufman T.C."/>
            <person name="Kellis M."/>
            <person name="Gelbart W."/>
            <person name="Iyer V.N."/>
            <person name="Pollard D.A."/>
            <person name="Sackton T.B."/>
            <person name="Larracuente A.M."/>
            <person name="Singh N.D."/>
            <person name="Abad J.P."/>
            <person name="Abt D.N."/>
            <person name="Adryan B."/>
            <person name="Aguade M."/>
            <person name="Akashi H."/>
            <person name="Anderson W.W."/>
            <person name="Aquadro C.F."/>
            <person name="Ardell D.H."/>
            <person name="Arguello R."/>
            <person name="Artieri C.G."/>
            <person name="Barbash D.A."/>
            <person name="Barker D."/>
            <person name="Barsanti P."/>
            <person name="Batterham P."/>
            <person name="Batzoglou S."/>
            <person name="Begun D."/>
            <person name="Bhutkar A."/>
            <person name="Blanco E."/>
            <person name="Bosak S.A."/>
            <person name="Bradley R.K."/>
            <person name="Brand A.D."/>
            <person name="Brent M.R."/>
            <person name="Brooks A.N."/>
            <person name="Brown R.H."/>
            <person name="Butlin R.K."/>
            <person name="Caggese C."/>
            <person name="Calvi B.R."/>
            <person name="Bernardo de Carvalho A."/>
            <person name="Caspi A."/>
            <person name="Castrezana S."/>
            <person name="Celniker S.E."/>
            <person name="Chang J.L."/>
            <person name="Chapple C."/>
            <person name="Chatterji S."/>
            <person name="Chinwalla A."/>
            <person name="Civetta A."/>
            <person name="Clifton S.W."/>
            <person name="Comeron J.M."/>
            <person name="Costello J.C."/>
            <person name="Coyne J.A."/>
            <person name="Daub J."/>
            <person name="David R.G."/>
            <person name="Delcher A.L."/>
            <person name="Delehaunty K."/>
            <person name="Do C.B."/>
            <person name="Ebling H."/>
            <person name="Edwards K."/>
            <person name="Eickbush T."/>
            <person name="Evans J.D."/>
            <person name="Filipski A."/>
            <person name="Findeiss S."/>
            <person name="Freyhult E."/>
            <person name="Fulton L."/>
            <person name="Fulton R."/>
            <person name="Garcia A.C."/>
            <person name="Gardiner A."/>
            <person name="Garfield D.A."/>
            <person name="Garvin B.E."/>
            <person name="Gibson G."/>
            <person name="Gilbert D."/>
            <person name="Gnerre S."/>
            <person name="Godfrey J."/>
            <person name="Good R."/>
            <person name="Gotea V."/>
            <person name="Gravely B."/>
            <person name="Greenberg A.J."/>
            <person name="Griffiths-Jones S."/>
            <person name="Gross S."/>
            <person name="Guigo R."/>
            <person name="Gustafson E.A."/>
            <person name="Haerty W."/>
            <person name="Hahn M.W."/>
            <person name="Halligan D.L."/>
            <person name="Halpern A.L."/>
            <person name="Halter G.M."/>
            <person name="Han M.V."/>
            <person name="Heger A."/>
            <person name="Hillier L."/>
            <person name="Hinrichs A.S."/>
            <person name="Holmes I."/>
            <person name="Hoskins R.A."/>
            <person name="Hubisz M.J."/>
            <person name="Hultmark D."/>
            <person name="Huntley M.A."/>
            <person name="Jaffe D.B."/>
            <person name="Jagadeeshan S."/>
            <person name="Jeck W.R."/>
            <person name="Johnson J."/>
            <person name="Jones C.D."/>
            <person name="Jordan W.C."/>
            <person name="Karpen G.H."/>
            <person name="Kataoka E."/>
            <person name="Keightley P.D."/>
            <person name="Kheradpour P."/>
            <person name="Kirkness E.F."/>
            <person name="Koerich L.B."/>
            <person name="Kristiansen K."/>
            <person name="Kudrna D."/>
            <person name="Kulathinal R.J."/>
            <person name="Kumar S."/>
            <person name="Kwok R."/>
            <person name="Lander E."/>
            <person name="Langley C.H."/>
            <person name="Lapoint R."/>
            <person name="Lazzaro B.P."/>
            <person name="Lee S.J."/>
            <person name="Levesque L."/>
            <person name="Li R."/>
            <person name="Lin C.F."/>
            <person name="Lin M.F."/>
            <person name="Lindblad-Toh K."/>
            <person name="Llopart A."/>
            <person name="Long M."/>
            <person name="Low L."/>
            <person name="Lozovsky E."/>
            <person name="Lu J."/>
            <person name="Luo M."/>
            <person name="Machado C.A."/>
            <person name="Makalowski W."/>
            <person name="Marzo M."/>
            <person name="Matsuda M."/>
            <person name="Matzkin L."/>
            <person name="McAllister B."/>
            <person name="McBride C.S."/>
            <person name="McKernan B."/>
            <person name="McKernan K."/>
            <person name="Mendez-Lago M."/>
            <person name="Minx P."/>
            <person name="Mollenhauer M.U."/>
            <person name="Montooth K."/>
            <person name="Mount S.M."/>
            <person name="Mu X."/>
            <person name="Myers E."/>
            <person name="Negre B."/>
            <person name="Newfeld S."/>
            <person name="Nielsen R."/>
            <person name="Noor M.A."/>
            <person name="O'Grady P."/>
            <person name="Pachter L."/>
            <person name="Papaceit M."/>
            <person name="Parisi M.J."/>
            <person name="Parisi M."/>
            <person name="Parts L."/>
            <person name="Pedersen J.S."/>
            <person name="Pesole G."/>
            <person name="Phillippy A.M."/>
            <person name="Ponting C.P."/>
            <person name="Pop M."/>
            <person name="Porcelli D."/>
            <person name="Powell J.R."/>
            <person name="Prohaska S."/>
            <person name="Pruitt K."/>
            <person name="Puig M."/>
            <person name="Quesneville H."/>
            <person name="Ram K.R."/>
            <person name="Rand D."/>
            <person name="Rasmussen M.D."/>
            <person name="Reed L.K."/>
            <person name="Reenan R."/>
            <person name="Reily A."/>
            <person name="Remington K.A."/>
            <person name="Rieger T.T."/>
            <person name="Ritchie M.G."/>
            <person name="Robin C."/>
            <person name="Rogers Y.H."/>
            <person name="Rohde C."/>
            <person name="Rozas J."/>
            <person name="Rubenfield M.J."/>
            <person name="Ruiz A."/>
            <person name="Russo S."/>
            <person name="Salzberg S.L."/>
            <person name="Sanchez-Gracia A."/>
            <person name="Saranga D.J."/>
            <person name="Sato H."/>
            <person name="Schaeffer S.W."/>
            <person name="Schatz M.C."/>
            <person name="Schlenke T."/>
            <person name="Schwartz R."/>
            <person name="Segarra C."/>
            <person name="Singh R.S."/>
            <person name="Sirot L."/>
            <person name="Sirota M."/>
            <person name="Sisneros N.B."/>
            <person name="Smith C.D."/>
            <person name="Smith T.F."/>
            <person name="Spieth J."/>
            <person name="Stage D.E."/>
            <person name="Stark A."/>
            <person name="Stephan W."/>
            <person name="Strausberg R.L."/>
            <person name="Strempel S."/>
            <person name="Sturgill D."/>
            <person name="Sutton G."/>
            <person name="Sutton G.G."/>
            <person name="Tao W."/>
            <person name="Teichmann S."/>
            <person name="Tobari Y.N."/>
            <person name="Tomimura Y."/>
            <person name="Tsolas J.M."/>
            <person name="Valente V.L."/>
            <person name="Venter E."/>
            <person name="Venter J.C."/>
            <person name="Vicario S."/>
            <person name="Vieira F.G."/>
            <person name="Vilella A.J."/>
            <person name="Villasante A."/>
            <person name="Walenz B."/>
            <person name="Wang J."/>
            <person name="Wasserman M."/>
            <person name="Watts T."/>
            <person name="Wilson D."/>
            <person name="Wilson R.K."/>
            <person name="Wing R.A."/>
            <person name="Wolfner M.F."/>
            <person name="Wong A."/>
            <person name="Wong G.K."/>
            <person name="Wu C.I."/>
            <person name="Wu G."/>
            <person name="Yamamoto D."/>
            <person name="Yang H.P."/>
            <person name="Yang S.P."/>
            <person name="Yorke J.A."/>
            <person name="Yoshida K."/>
            <person name="Zdobnov E."/>
            <person name="Zhang P."/>
            <person name="Zhang Y."/>
            <person name="Zimin A.V."/>
            <person name="Baldwin J."/>
            <person name="Abdouelleil A."/>
            <person name="Abdulkadir J."/>
            <person name="Abebe A."/>
            <person name="Abera B."/>
            <person name="Abreu J."/>
            <person name="Acer S.C."/>
            <person name="Aftuck L."/>
            <person name="Alexander A."/>
            <person name="An P."/>
            <person name="Anderson E."/>
            <person name="Anderson S."/>
            <person name="Arachi H."/>
            <person name="Azer M."/>
            <person name="Bachantsang P."/>
            <person name="Barry A."/>
            <person name="Bayul T."/>
            <person name="Berlin A."/>
            <person name="Bessette D."/>
            <person name="Bloom T."/>
            <person name="Blye J."/>
            <person name="Boguslavskiy L."/>
            <person name="Bonnet C."/>
            <person name="Boukhgalter B."/>
            <person name="Bourzgui I."/>
            <person name="Brown A."/>
            <person name="Cahill P."/>
            <person name="Channer S."/>
            <person name="Cheshatsang Y."/>
            <person name="Chuda L."/>
            <person name="Citroen M."/>
            <person name="Collymore A."/>
            <person name="Cooke P."/>
            <person name="Costello M."/>
            <person name="D'Aco K."/>
            <person name="Daza R."/>
            <person name="De Haan G."/>
            <person name="DeGray S."/>
            <person name="DeMaso C."/>
            <person name="Dhargay N."/>
            <person name="Dooley K."/>
            <person name="Dooley E."/>
            <person name="Doricent M."/>
            <person name="Dorje P."/>
            <person name="Dorjee K."/>
            <person name="Dupes A."/>
            <person name="Elong R."/>
            <person name="Falk J."/>
            <person name="Farina A."/>
            <person name="Faro S."/>
            <person name="Ferguson D."/>
            <person name="Fisher S."/>
            <person name="Foley C.D."/>
            <person name="Franke A."/>
            <person name="Friedrich D."/>
            <person name="Gadbois L."/>
            <person name="Gearin G."/>
            <person name="Gearin C.R."/>
            <person name="Giannoukos G."/>
            <person name="Goode T."/>
            <person name="Graham J."/>
            <person name="Grandbois E."/>
            <person name="Grewal S."/>
            <person name="Gyaltsen K."/>
            <person name="Hafez N."/>
            <person name="Hagos B."/>
            <person name="Hall J."/>
            <person name="Henson C."/>
            <person name="Hollinger A."/>
            <person name="Honan T."/>
            <person name="Huard M.D."/>
            <person name="Hughes L."/>
            <person name="Hurhula B."/>
            <person name="Husby M.E."/>
            <person name="Kamat A."/>
            <person name="Kanga B."/>
            <person name="Kashin S."/>
            <person name="Khazanovich D."/>
            <person name="Kisner P."/>
            <person name="Lance K."/>
            <person name="Lara M."/>
            <person name="Lee W."/>
            <person name="Lennon N."/>
            <person name="Letendre F."/>
            <person name="LeVine R."/>
            <person name="Lipovsky A."/>
            <person name="Liu X."/>
            <person name="Liu J."/>
            <person name="Liu S."/>
            <person name="Lokyitsang T."/>
            <person name="Lokyitsang Y."/>
            <person name="Lubonja R."/>
            <person name="Lui A."/>
            <person name="MacDonald P."/>
            <person name="Magnisalis V."/>
            <person name="Maru K."/>
            <person name="Matthews C."/>
            <person name="McCusker W."/>
            <person name="McDonough S."/>
            <person name="Mehta T."/>
            <person name="Meldrim J."/>
            <person name="Meneus L."/>
            <person name="Mihai O."/>
            <person name="Mihalev A."/>
            <person name="Mihova T."/>
            <person name="Mittelman R."/>
            <person name="Mlenga V."/>
            <person name="Montmayeur A."/>
            <person name="Mulrain L."/>
            <person name="Navidi A."/>
            <person name="Naylor J."/>
            <person name="Negash T."/>
            <person name="Nguyen T."/>
            <person name="Nguyen N."/>
            <person name="Nicol R."/>
            <person name="Norbu C."/>
            <person name="Norbu N."/>
            <person name="Novod N."/>
            <person name="O'Neill B."/>
            <person name="Osman S."/>
            <person name="Markiewicz E."/>
            <person name="Oyono O.L."/>
            <person name="Patti C."/>
            <person name="Phunkhang P."/>
            <person name="Pierre F."/>
            <person name="Priest M."/>
            <person name="Raghuraman S."/>
            <person name="Rege F."/>
            <person name="Reyes R."/>
            <person name="Rise C."/>
            <person name="Rogov P."/>
            <person name="Ross K."/>
            <person name="Ryan E."/>
            <person name="Settipalli S."/>
            <person name="Shea T."/>
            <person name="Sherpa N."/>
            <person name="Shi L."/>
            <person name="Shih D."/>
            <person name="Sparrow T."/>
            <person name="Spaulding J."/>
            <person name="Stalker J."/>
            <person name="Stange-Thomann N."/>
            <person name="Stavropoulos S."/>
            <person name="Stone C."/>
            <person name="Strader C."/>
            <person name="Tesfaye S."/>
            <person name="Thomson T."/>
            <person name="Thoulutsang Y."/>
            <person name="Thoulutsang D."/>
            <person name="Topham K."/>
            <person name="Topping I."/>
            <person name="Tsamla T."/>
            <person name="Vassiliev H."/>
            <person name="Vo A."/>
            <person name="Wangchuk T."/>
            <person name="Wangdi T."/>
            <person name="Weiand M."/>
            <person name="Wilkinson J."/>
            <person name="Wilson A."/>
            <person name="Yadav S."/>
            <person name="Young G."/>
            <person name="Yu Q."/>
            <person name="Zembek L."/>
            <person name="Zhong D."/>
            <person name="Zimmer A."/>
            <person name="Zwirko Z."/>
            <person name="Jaffe D.B."/>
            <person name="Alvarez P."/>
            <person name="Brockman W."/>
            <person name="Butler J."/>
            <person name="Chin C."/>
            <person name="Gnerre S."/>
            <person name="Grabherr M."/>
            <person name="Kleber M."/>
            <person name="Mauceli E."/>
            <person name="MacCallum I."/>
        </authorList>
    </citation>
    <scope>NUCLEOTIDE SEQUENCE [LARGE SCALE GENOMIC DNA]</scope>
    <source>
        <strain evidence="2">Tucson 14024-0371.13</strain>
    </source>
</reference>
<dbReference type="InterPro" id="IPR004245">
    <property type="entry name" value="DUF229"/>
</dbReference>
<evidence type="ECO:0000313" key="1">
    <source>
        <dbReference type="EMBL" id="KPU73462.1"/>
    </source>
</evidence>
<keyword evidence="2" id="KW-1185">Reference proteome</keyword>
<dbReference type="CDD" id="cd16021">
    <property type="entry name" value="ALP_like"/>
    <property type="match status" value="1"/>
</dbReference>
<organism evidence="1 2">
    <name type="scientific">Drosophila ananassae</name>
    <name type="common">Fruit fly</name>
    <dbReference type="NCBI Taxonomy" id="7217"/>
    <lineage>
        <taxon>Eukaryota</taxon>
        <taxon>Metazoa</taxon>
        <taxon>Ecdysozoa</taxon>
        <taxon>Arthropoda</taxon>
        <taxon>Hexapoda</taxon>
        <taxon>Insecta</taxon>
        <taxon>Pterygota</taxon>
        <taxon>Neoptera</taxon>
        <taxon>Endopterygota</taxon>
        <taxon>Diptera</taxon>
        <taxon>Brachycera</taxon>
        <taxon>Muscomorpha</taxon>
        <taxon>Ephydroidea</taxon>
        <taxon>Drosophilidae</taxon>
        <taxon>Drosophila</taxon>
        <taxon>Sophophora</taxon>
    </lineage>
</organism>
<dbReference type="OrthoDB" id="413313at2759"/>
<proteinExistence type="predicted"/>
<dbReference type="KEGG" id="dan:6497325"/>
<dbReference type="PANTHER" id="PTHR10974:SF1">
    <property type="entry name" value="FI08016P-RELATED"/>
    <property type="match status" value="1"/>
</dbReference>
<dbReference type="FunFam" id="3.40.720.10:FF:000017">
    <property type="entry name" value="Predicted protein"/>
    <property type="match status" value="1"/>
</dbReference>
<dbReference type="EMBL" id="CH902620">
    <property type="protein sequence ID" value="KPU73462.1"/>
    <property type="molecule type" value="Genomic_DNA"/>
</dbReference>
<dbReference type="InParanoid" id="A0A0P8ZFC5"/>
<dbReference type="STRING" id="7217.A0A0P8ZFC5"/>
<dbReference type="Pfam" id="PF02995">
    <property type="entry name" value="DUF229"/>
    <property type="match status" value="1"/>
</dbReference>
<accession>A0A0P8ZFC5</accession>
<sequence length="635" mass="74783">MPINRERLILRGLLRISIYLLLGYLLYLKINQKQKNQESEEVENVISYGDEFSVNTSGCQIHSMKPFVDSAISFMVPFGPFFCPELQLMRAETIEGRNYMVRSLSDSGYFRTLLLKGRHLFCMYREFIRDDDFCNTYISLKFLRLKNDFKRVEVGSGEQNIRIWCWVDFGRLIFHDVLFFVPPPKPESESPPVHSKLSVMIMGVDSISHMHYLRYLHQVADFIERLPHTEFWGYNRVGHNTYPNLVPLLSGNTSDDLEDKCYRYYTNYDHCHFLWDDFKAAGYETVFAEDTDMYALFVYLKGGFKKQPTDYYFRSLLREAEVNSLYRTELDFRCTGGRLYEQQYYEFIYKLLPHMRQRPFFSFLWKMQGIHDHFNFARLVDSDFLNMFRKIQEQGIMDHTLILFMSDHGIRFEGFAKTYLGQREMSQPLLIAIYPEWMVERYPLAMKNLQNNARSLITTFDLHETLKDILHLDLITDENIKNRTQHLPETQKGISLFLPIPDLRNCNIAGIPRHYCLCEELTSIPIEKMSVQLAARFAVAKINELIQPYPQCKQLRLKDVTDAYGVTKDDILQILVRFRTKPGDGCFDATILEKNLKLSGGRNLTLGGPVTRTDRYDHQSFCVKNFQIEMYCYCL</sequence>
<dbReference type="GeneID" id="6497325"/>
<dbReference type="PANTHER" id="PTHR10974">
    <property type="entry name" value="FI08016P-RELATED"/>
    <property type="match status" value="1"/>
</dbReference>
<name>A0A0P8ZFC5_DROAN</name>
<protein>
    <recommendedName>
        <fullName evidence="3">DUF229 domain-containing protein</fullName>
    </recommendedName>
</protein>
<evidence type="ECO:0000313" key="2">
    <source>
        <dbReference type="Proteomes" id="UP000007801"/>
    </source>
</evidence>
<gene>
    <name evidence="1" type="primary">Dana\GF14501</name>
    <name evidence="1" type="synonym">dana_GLEANR_15263</name>
    <name evidence="1" type="ORF">GF14501</name>
</gene>
<dbReference type="Proteomes" id="UP000007801">
    <property type="component" value="Unassembled WGS sequence"/>
</dbReference>
<dbReference type="InterPro" id="IPR017850">
    <property type="entry name" value="Alkaline_phosphatase_core_sf"/>
</dbReference>
<dbReference type="SUPFAM" id="SSF53649">
    <property type="entry name" value="Alkaline phosphatase-like"/>
    <property type="match status" value="1"/>
</dbReference>
<dbReference type="AlphaFoldDB" id="A0A0P8ZFC5"/>
<dbReference type="GO" id="GO:0005615">
    <property type="term" value="C:extracellular space"/>
    <property type="evidence" value="ECO:0007669"/>
    <property type="project" value="TreeGrafter"/>
</dbReference>
<dbReference type="Gene3D" id="3.40.720.10">
    <property type="entry name" value="Alkaline Phosphatase, subunit A"/>
    <property type="match status" value="1"/>
</dbReference>
<evidence type="ECO:0008006" key="3">
    <source>
        <dbReference type="Google" id="ProtNLM"/>
    </source>
</evidence>